<dbReference type="EMBL" id="CP097507">
    <property type="protein sequence ID" value="URE07965.1"/>
    <property type="molecule type" value="Genomic_DNA"/>
</dbReference>
<reference evidence="2" key="1">
    <citation type="submission" date="2022-05" db="EMBL/GenBank/DDBJ databases">
        <title>The Musa troglodytarum L. genome provides insights into the mechanism of non-climacteric behaviour and enrichment of carotenoids.</title>
        <authorList>
            <person name="Wang J."/>
        </authorList>
    </citation>
    <scope>NUCLEOTIDE SEQUENCE</scope>
    <source>
        <tissue evidence="2">Leaf</tissue>
    </source>
</reference>
<feature type="region of interest" description="Disordered" evidence="1">
    <location>
        <begin position="1"/>
        <end position="38"/>
    </location>
</feature>
<dbReference type="AlphaFoldDB" id="A0A9E7G599"/>
<evidence type="ECO:0000313" key="3">
    <source>
        <dbReference type="Proteomes" id="UP001055439"/>
    </source>
</evidence>
<proteinExistence type="predicted"/>
<dbReference type="Proteomes" id="UP001055439">
    <property type="component" value="Chromosome 5"/>
</dbReference>
<sequence>MTRGSQTPEEEEQQWISADLSKDLSGKSSSSVRRRGGRLVQIRRRRRCDFGFLLTVNGGIELGDDGELPDCKSHEPTGPVAEDATALMRAPRR</sequence>
<evidence type="ECO:0000256" key="1">
    <source>
        <dbReference type="SAM" id="MobiDB-lite"/>
    </source>
</evidence>
<feature type="region of interest" description="Disordered" evidence="1">
    <location>
        <begin position="63"/>
        <end position="93"/>
    </location>
</feature>
<gene>
    <name evidence="2" type="ORF">MUK42_34072</name>
</gene>
<accession>A0A9E7G599</accession>
<protein>
    <submittedName>
        <fullName evidence="2">Uncharacterized protein</fullName>
    </submittedName>
</protein>
<keyword evidence="3" id="KW-1185">Reference proteome</keyword>
<name>A0A9E7G599_9LILI</name>
<evidence type="ECO:0000313" key="2">
    <source>
        <dbReference type="EMBL" id="URE07965.1"/>
    </source>
</evidence>
<organism evidence="2 3">
    <name type="scientific">Musa troglodytarum</name>
    <name type="common">fe'i banana</name>
    <dbReference type="NCBI Taxonomy" id="320322"/>
    <lineage>
        <taxon>Eukaryota</taxon>
        <taxon>Viridiplantae</taxon>
        <taxon>Streptophyta</taxon>
        <taxon>Embryophyta</taxon>
        <taxon>Tracheophyta</taxon>
        <taxon>Spermatophyta</taxon>
        <taxon>Magnoliopsida</taxon>
        <taxon>Liliopsida</taxon>
        <taxon>Zingiberales</taxon>
        <taxon>Musaceae</taxon>
        <taxon>Musa</taxon>
    </lineage>
</organism>